<evidence type="ECO:0000256" key="4">
    <source>
        <dbReference type="ARBA" id="ARBA00022827"/>
    </source>
</evidence>
<evidence type="ECO:0000256" key="3">
    <source>
        <dbReference type="ARBA" id="ARBA00022630"/>
    </source>
</evidence>
<evidence type="ECO:0000313" key="8">
    <source>
        <dbReference type="EMBL" id="KAK3371100.1"/>
    </source>
</evidence>
<reference evidence="8" key="2">
    <citation type="submission" date="2023-06" db="EMBL/GenBank/DDBJ databases">
        <authorList>
            <consortium name="Lawrence Berkeley National Laboratory"/>
            <person name="Haridas S."/>
            <person name="Hensen N."/>
            <person name="Bonometti L."/>
            <person name="Westerberg I."/>
            <person name="Brannstrom I.O."/>
            <person name="Guillou S."/>
            <person name="Cros-Aarteil S."/>
            <person name="Calhoun S."/>
            <person name="Kuo A."/>
            <person name="Mondo S."/>
            <person name="Pangilinan J."/>
            <person name="Riley R."/>
            <person name="Labutti K."/>
            <person name="Andreopoulos B."/>
            <person name="Lipzen A."/>
            <person name="Chen C."/>
            <person name="Yanf M."/>
            <person name="Daum C."/>
            <person name="Ng V."/>
            <person name="Clum A."/>
            <person name="Steindorff A."/>
            <person name="Ohm R."/>
            <person name="Martin F."/>
            <person name="Silar P."/>
            <person name="Natvig D."/>
            <person name="Lalanne C."/>
            <person name="Gautier V."/>
            <person name="Ament-Velasquez S.L."/>
            <person name="Kruys A."/>
            <person name="Hutchinson M.I."/>
            <person name="Powell A.J."/>
            <person name="Barry K."/>
            <person name="Miller A.N."/>
            <person name="Grigoriev I.V."/>
            <person name="Debuchy R."/>
            <person name="Gladieux P."/>
            <person name="Thoren M.H."/>
            <person name="Johannesson H."/>
        </authorList>
    </citation>
    <scope>NUCLEOTIDE SEQUENCE</scope>
    <source>
        <strain evidence="8">CBS 958.72</strain>
    </source>
</reference>
<dbReference type="EMBL" id="JAULSN010000005">
    <property type="protein sequence ID" value="KAK3371100.1"/>
    <property type="molecule type" value="Genomic_DNA"/>
</dbReference>
<dbReference type="AlphaFoldDB" id="A0AAE0N5K9"/>
<dbReference type="InterPro" id="IPR036188">
    <property type="entry name" value="FAD/NAD-bd_sf"/>
</dbReference>
<dbReference type="GO" id="GO:0008115">
    <property type="term" value="F:sarcosine oxidase activity"/>
    <property type="evidence" value="ECO:0007669"/>
    <property type="project" value="TreeGrafter"/>
</dbReference>
<dbReference type="SUPFAM" id="SSF51905">
    <property type="entry name" value="FAD/NAD(P)-binding domain"/>
    <property type="match status" value="1"/>
</dbReference>
<keyword evidence="4" id="KW-0274">FAD</keyword>
<keyword evidence="6" id="KW-0472">Membrane</keyword>
<dbReference type="Proteomes" id="UP001287356">
    <property type="component" value="Unassembled WGS sequence"/>
</dbReference>
<gene>
    <name evidence="8" type="ORF">B0T24DRAFT_627756</name>
</gene>
<evidence type="ECO:0000256" key="2">
    <source>
        <dbReference type="ARBA" id="ARBA00010989"/>
    </source>
</evidence>
<dbReference type="InterPro" id="IPR045170">
    <property type="entry name" value="MTOX"/>
</dbReference>
<comment type="caution">
    <text evidence="8">The sequence shown here is derived from an EMBL/GenBank/DDBJ whole genome shotgun (WGS) entry which is preliminary data.</text>
</comment>
<evidence type="ECO:0000256" key="1">
    <source>
        <dbReference type="ARBA" id="ARBA00001974"/>
    </source>
</evidence>
<keyword evidence="9" id="KW-1185">Reference proteome</keyword>
<protein>
    <submittedName>
        <fullName evidence="8">FAD dependent oxidoreductase</fullName>
    </submittedName>
</protein>
<evidence type="ECO:0000313" key="9">
    <source>
        <dbReference type="Proteomes" id="UP001287356"/>
    </source>
</evidence>
<keyword evidence="3" id="KW-0285">Flavoprotein</keyword>
<sequence length="420" mass="46044">MSNPSYIIVGSGIFGVSTALAIAQRHPASRVMLIDRGSRPLQCASWDWTKVVRADYPDPLYARLALEAKEVWRNDPLYKPYYHETGLIWVDDDTFTKAVTSNYSALGAQEDWELMPVAKARELSNGLFANADFGTYDSVYVNWSSGYADAGKALERVIETAIEKGVTFVQANVESITFDEAGTCTGVSVNSREILKADRIILATGAETGALLLRSAPHDSRLHAGDRLAAVGLITGRVRLGAEDSNLHKSAPAFLQARGAFPGGVMPSNSDGDLKIGCDITLANQVELLPGTFLSTPPEQPESVHKEMADRLKTYLTSLSRRILGDRAEALDIQDCRICWDAMTPGQDFIISAHPHAQGLWIATGGSLHGWKFFPTLGNYVVDMLEGKLEPELSARWDWNKDDVSFSSKRWFPSSQMSAL</sequence>
<dbReference type="PANTHER" id="PTHR10961:SF37">
    <property type="entry name" value="FAD DEPENDENT OXIDOREDUCTASE DOMAIN-CONTAINING PROTEIN"/>
    <property type="match status" value="1"/>
</dbReference>
<dbReference type="Gene3D" id="3.50.50.60">
    <property type="entry name" value="FAD/NAD(P)-binding domain"/>
    <property type="match status" value="1"/>
</dbReference>
<feature type="transmembrane region" description="Helical" evidence="6">
    <location>
        <begin position="6"/>
        <end position="23"/>
    </location>
</feature>
<dbReference type="Pfam" id="PF01266">
    <property type="entry name" value="DAO"/>
    <property type="match status" value="1"/>
</dbReference>
<dbReference type="GO" id="GO:0051698">
    <property type="term" value="F:saccharopine oxidase activity"/>
    <property type="evidence" value="ECO:0007669"/>
    <property type="project" value="TreeGrafter"/>
</dbReference>
<name>A0AAE0N5K9_9PEZI</name>
<keyword evidence="6" id="KW-1133">Transmembrane helix</keyword>
<proteinExistence type="inferred from homology"/>
<comment type="cofactor">
    <cofactor evidence="1">
        <name>FAD</name>
        <dbReference type="ChEBI" id="CHEBI:57692"/>
    </cofactor>
</comment>
<dbReference type="GO" id="GO:0050660">
    <property type="term" value="F:flavin adenine dinucleotide binding"/>
    <property type="evidence" value="ECO:0007669"/>
    <property type="project" value="InterPro"/>
</dbReference>
<dbReference type="InterPro" id="IPR006076">
    <property type="entry name" value="FAD-dep_OxRdtase"/>
</dbReference>
<feature type="domain" description="FAD dependent oxidoreductase" evidence="7">
    <location>
        <begin position="6"/>
        <end position="384"/>
    </location>
</feature>
<comment type="similarity">
    <text evidence="2">Belongs to the MSOX/MTOX family.</text>
</comment>
<reference evidence="8" key="1">
    <citation type="journal article" date="2023" name="Mol. Phylogenet. Evol.">
        <title>Genome-scale phylogeny and comparative genomics of the fungal order Sordariales.</title>
        <authorList>
            <person name="Hensen N."/>
            <person name="Bonometti L."/>
            <person name="Westerberg I."/>
            <person name="Brannstrom I.O."/>
            <person name="Guillou S."/>
            <person name="Cros-Aarteil S."/>
            <person name="Calhoun S."/>
            <person name="Haridas S."/>
            <person name="Kuo A."/>
            <person name="Mondo S."/>
            <person name="Pangilinan J."/>
            <person name="Riley R."/>
            <person name="LaButti K."/>
            <person name="Andreopoulos B."/>
            <person name="Lipzen A."/>
            <person name="Chen C."/>
            <person name="Yan M."/>
            <person name="Daum C."/>
            <person name="Ng V."/>
            <person name="Clum A."/>
            <person name="Steindorff A."/>
            <person name="Ohm R.A."/>
            <person name="Martin F."/>
            <person name="Silar P."/>
            <person name="Natvig D.O."/>
            <person name="Lalanne C."/>
            <person name="Gautier V."/>
            <person name="Ament-Velasquez S.L."/>
            <person name="Kruys A."/>
            <person name="Hutchinson M.I."/>
            <person name="Powell A.J."/>
            <person name="Barry K."/>
            <person name="Miller A.N."/>
            <person name="Grigoriev I.V."/>
            <person name="Debuchy R."/>
            <person name="Gladieux P."/>
            <person name="Hiltunen Thoren M."/>
            <person name="Johannesson H."/>
        </authorList>
    </citation>
    <scope>NUCLEOTIDE SEQUENCE</scope>
    <source>
        <strain evidence="8">CBS 958.72</strain>
    </source>
</reference>
<evidence type="ECO:0000256" key="5">
    <source>
        <dbReference type="ARBA" id="ARBA00023002"/>
    </source>
</evidence>
<dbReference type="PANTHER" id="PTHR10961">
    <property type="entry name" value="PEROXISOMAL SARCOSINE OXIDASE"/>
    <property type="match status" value="1"/>
</dbReference>
<organism evidence="8 9">
    <name type="scientific">Lasiosphaeria ovina</name>
    <dbReference type="NCBI Taxonomy" id="92902"/>
    <lineage>
        <taxon>Eukaryota</taxon>
        <taxon>Fungi</taxon>
        <taxon>Dikarya</taxon>
        <taxon>Ascomycota</taxon>
        <taxon>Pezizomycotina</taxon>
        <taxon>Sordariomycetes</taxon>
        <taxon>Sordariomycetidae</taxon>
        <taxon>Sordariales</taxon>
        <taxon>Lasiosphaeriaceae</taxon>
        <taxon>Lasiosphaeria</taxon>
    </lineage>
</organism>
<evidence type="ECO:0000256" key="6">
    <source>
        <dbReference type="SAM" id="Phobius"/>
    </source>
</evidence>
<evidence type="ECO:0000259" key="7">
    <source>
        <dbReference type="Pfam" id="PF01266"/>
    </source>
</evidence>
<keyword evidence="5" id="KW-0560">Oxidoreductase</keyword>
<keyword evidence="6" id="KW-0812">Transmembrane</keyword>
<accession>A0AAE0N5K9</accession>
<dbReference type="Gene3D" id="3.30.9.10">
    <property type="entry name" value="D-Amino Acid Oxidase, subunit A, domain 2"/>
    <property type="match status" value="1"/>
</dbReference>